<feature type="region of interest" description="Disordered" evidence="1">
    <location>
        <begin position="693"/>
        <end position="712"/>
    </location>
</feature>
<keyword evidence="2" id="KW-0812">Transmembrane</keyword>
<accession>D2NST4</accession>
<feature type="region of interest" description="Disordered" evidence="1">
    <location>
        <begin position="559"/>
        <end position="671"/>
    </location>
</feature>
<feature type="compositionally biased region" description="Polar residues" evidence="1">
    <location>
        <begin position="628"/>
        <end position="639"/>
    </location>
</feature>
<dbReference type="Proteomes" id="UP000001883">
    <property type="component" value="Chromosome"/>
</dbReference>
<protein>
    <submittedName>
        <fullName evidence="3">Autotransporter adhesin</fullName>
    </submittedName>
</protein>
<evidence type="ECO:0000256" key="2">
    <source>
        <dbReference type="SAM" id="Phobius"/>
    </source>
</evidence>
<proteinExistence type="predicted"/>
<gene>
    <name evidence="3" type="ordered locus">RMDY18_08780</name>
</gene>
<reference evidence="3 4" key="2">
    <citation type="journal article" date="2010" name="J Osaka Dent Univ">
        <title>Isolation and identification of Rothia mucilaginosa from persistent apical periodontitis lesions.</title>
        <authorList>
            <person name="Yamane K."/>
            <person name="Yoshida M."/>
            <person name="Fujihira T."/>
            <person name="Baba T."/>
            <person name="Tsuji N."/>
            <person name="Hayashi H."/>
            <person name="Sugimori C."/>
            <person name="Yamanaka T."/>
            <person name="Mashimo C."/>
            <person name="Nambu T."/>
            <person name="Kawai H."/>
            <person name="Fukushima H."/>
        </authorList>
    </citation>
    <scope>NUCLEOTIDE SEQUENCE [LARGE SCALE GENOMIC DNA]</scope>
    <source>
        <strain evidence="3 4">DY-18</strain>
    </source>
</reference>
<evidence type="ECO:0000313" key="3">
    <source>
        <dbReference type="EMBL" id="BAI64710.1"/>
    </source>
</evidence>
<keyword evidence="4" id="KW-1185">Reference proteome</keyword>
<dbReference type="KEGG" id="rmu:RMDY18_08780"/>
<keyword evidence="2" id="KW-1133">Transmembrane helix</keyword>
<dbReference type="EMBL" id="AP011540">
    <property type="protein sequence ID" value="BAI64710.1"/>
    <property type="molecule type" value="Genomic_DNA"/>
</dbReference>
<evidence type="ECO:0000256" key="1">
    <source>
        <dbReference type="SAM" id="MobiDB-lite"/>
    </source>
</evidence>
<organism evidence="3 4">
    <name type="scientific">Rothia mucilaginosa (strain DY-18)</name>
    <name type="common">Stomatococcus mucilaginosus</name>
    <dbReference type="NCBI Taxonomy" id="680646"/>
    <lineage>
        <taxon>Bacteria</taxon>
        <taxon>Bacillati</taxon>
        <taxon>Actinomycetota</taxon>
        <taxon>Actinomycetes</taxon>
        <taxon>Micrococcales</taxon>
        <taxon>Micrococcaceae</taxon>
        <taxon>Rothia</taxon>
    </lineage>
</organism>
<dbReference type="AlphaFoldDB" id="D2NST4"/>
<evidence type="ECO:0000313" key="4">
    <source>
        <dbReference type="Proteomes" id="UP000001883"/>
    </source>
</evidence>
<feature type="compositionally biased region" description="Low complexity" evidence="1">
    <location>
        <begin position="573"/>
        <end position="604"/>
    </location>
</feature>
<feature type="transmembrane region" description="Helical" evidence="2">
    <location>
        <begin position="677"/>
        <end position="698"/>
    </location>
</feature>
<feature type="compositionally biased region" description="Low complexity" evidence="1">
    <location>
        <begin position="390"/>
        <end position="409"/>
    </location>
</feature>
<sequence>MNVMTSPYVIAVNPEETPVQLRSVAPSGGYRSHSQKKVCFMPEPAHSKTRATAAIAASVLSVTGVGAAHADVQVQNTGGMASPTAVELDNPPSAVNATPIENVATQNSPQVYVEQGVVINPARSQSITVTGEGFTGGPVERYGVAVYVSEYRQYPLYALGRGSAVTMTLVPELDVDGGRFSTQLTLPAGTLDPNQQYVVATAVVDPAKGYATEDPSYNSSAPLELLPANTQDEPLNAQILSGQLEIPQDKNLVVYKVTGLGEAQAFEVMTYAYALDSQGNRILLAASPARADVVNGTLLDGIEVPGSRLEEVQAVHEDLRYVLSVEVAPSAANGYTAQEVEVPFMNGWNVQHGSAPVATAERAMAEQAQFEKKQFEEDAQPEQVAQATPSAQSEQATSNAQSAQAVAASPVEQFDHVLPENDPRRHYSLPRNTVFDRVHDTTEEQTNNTANPVMTARLHVEETVVPENDSEKTLTVRGEGFTGVGSVHLMVSAVDEYGVATGGMIASADVSEIDASGAFSAQVQIPGSALKPGTTYRVSAVAEDEQGTVRMVNGGFTVERDSADNAPATPEQDAPAADVPAAEAPAADASAPSESATSEPAPVADQASAAEQKAGESNAEQKNEAPVATQNAPAQNASAQKGDAQKSDAQKVEAQASGGQKVAAATQPKREQLAATGASNMLVISAAGSLSLLAGMRLSRRRRSEMRLSSRR</sequence>
<reference evidence="3 4" key="3">
    <citation type="journal article" date="2010" name="Sequencing">
        <title>Complete Genome Sequence of Rothia mucilaginosa DY-18: A Clinical Isolate with Dense Meshwork-Like Structures from a Persistent Apical Periodontitis Lesion.</title>
        <authorList>
            <person name="Yamane K."/>
            <person name="Nambu T."/>
            <person name="Yamanaka T."/>
            <person name="Mashimo C."/>
            <person name="Sugimori C."/>
            <person name="Leung K.-P."/>
            <person name="Fukushima H."/>
        </authorList>
    </citation>
    <scope>NUCLEOTIDE SEQUENCE [LARGE SCALE GENOMIC DNA]</scope>
    <source>
        <strain evidence="3 4">DY-18</strain>
    </source>
</reference>
<name>D2NST4_ROTMD</name>
<keyword evidence="2" id="KW-0472">Membrane</keyword>
<feature type="region of interest" description="Disordered" evidence="1">
    <location>
        <begin position="371"/>
        <end position="409"/>
    </location>
</feature>
<reference evidence="4" key="1">
    <citation type="submission" date="2009-07" db="EMBL/GenBank/DDBJ databases">
        <title>Complete genome sequence of Rothia mucilaginosa DJ.</title>
        <authorList>
            <person name="Yamane K."/>
            <person name="Nambu T."/>
            <person name="Mashimo C."/>
            <person name="Sugimori C."/>
            <person name="Yamanaka T."/>
            <person name="Leung K."/>
            <person name="Fukushima H."/>
        </authorList>
    </citation>
    <scope>NUCLEOTIDE SEQUENCE [LARGE SCALE GENOMIC DNA]</scope>
    <source>
        <strain evidence="4">DY-18</strain>
    </source>
</reference>
<dbReference type="HOGENOM" id="CLU_417890_0_0_11"/>